<dbReference type="Pfam" id="PF03466">
    <property type="entry name" value="LysR_substrate"/>
    <property type="match status" value="1"/>
</dbReference>
<feature type="domain" description="HTH lysR-type" evidence="7">
    <location>
        <begin position="3"/>
        <end position="60"/>
    </location>
</feature>
<dbReference type="InterPro" id="IPR000847">
    <property type="entry name" value="LysR_HTH_N"/>
</dbReference>
<dbReference type="InterPro" id="IPR036388">
    <property type="entry name" value="WH-like_DNA-bd_sf"/>
</dbReference>
<evidence type="ECO:0000313" key="8">
    <source>
        <dbReference type="EMBL" id="RXG86689.1"/>
    </source>
</evidence>
<evidence type="ECO:0000256" key="1">
    <source>
        <dbReference type="ARBA" id="ARBA00003502"/>
    </source>
</evidence>
<evidence type="ECO:0000256" key="4">
    <source>
        <dbReference type="ARBA" id="ARBA00023125"/>
    </source>
</evidence>
<keyword evidence="3" id="KW-0805">Transcription regulation</keyword>
<dbReference type="PANTHER" id="PTHR30346:SF28">
    <property type="entry name" value="HTH-TYPE TRANSCRIPTIONAL REGULATOR CYNR"/>
    <property type="match status" value="1"/>
</dbReference>
<name>A0A4Q0QAV9_9BRAD</name>
<dbReference type="Pfam" id="PF00126">
    <property type="entry name" value="HTH_1"/>
    <property type="match status" value="1"/>
</dbReference>
<proteinExistence type="inferred from homology"/>
<keyword evidence="4" id="KW-0238">DNA-binding</keyword>
<feature type="compositionally biased region" description="Basic and acidic residues" evidence="6">
    <location>
        <begin position="326"/>
        <end position="358"/>
    </location>
</feature>
<dbReference type="SUPFAM" id="SSF46785">
    <property type="entry name" value="Winged helix' DNA-binding domain"/>
    <property type="match status" value="1"/>
</dbReference>
<organism evidence="8 9">
    <name type="scientific">Bradyrhizobium zhanjiangense</name>
    <dbReference type="NCBI Taxonomy" id="1325107"/>
    <lineage>
        <taxon>Bacteria</taxon>
        <taxon>Pseudomonadati</taxon>
        <taxon>Pseudomonadota</taxon>
        <taxon>Alphaproteobacteria</taxon>
        <taxon>Hyphomicrobiales</taxon>
        <taxon>Nitrobacteraceae</taxon>
        <taxon>Bradyrhizobium</taxon>
    </lineage>
</organism>
<dbReference type="GO" id="GO:0032993">
    <property type="term" value="C:protein-DNA complex"/>
    <property type="evidence" value="ECO:0007669"/>
    <property type="project" value="TreeGrafter"/>
</dbReference>
<evidence type="ECO:0000259" key="7">
    <source>
        <dbReference type="PROSITE" id="PS50931"/>
    </source>
</evidence>
<evidence type="ECO:0000313" key="9">
    <source>
        <dbReference type="Proteomes" id="UP000290174"/>
    </source>
</evidence>
<evidence type="ECO:0000256" key="3">
    <source>
        <dbReference type="ARBA" id="ARBA00023015"/>
    </source>
</evidence>
<dbReference type="Proteomes" id="UP000290174">
    <property type="component" value="Unassembled WGS sequence"/>
</dbReference>
<comment type="similarity">
    <text evidence="2">Belongs to the LysR transcriptional regulatory family.</text>
</comment>
<reference evidence="8 9" key="1">
    <citation type="submission" date="2018-11" db="EMBL/GenBank/DDBJ databases">
        <title>Bradyrhizobium sp. nov., isolated from effective nodules of peanut in China.</title>
        <authorList>
            <person name="Li Y."/>
        </authorList>
    </citation>
    <scope>NUCLEOTIDE SEQUENCE [LARGE SCALE GENOMIC DNA]</scope>
    <source>
        <strain evidence="8 9">CCBAU 51770</strain>
    </source>
</reference>
<feature type="region of interest" description="Disordered" evidence="6">
    <location>
        <begin position="302"/>
        <end position="358"/>
    </location>
</feature>
<dbReference type="CDD" id="cd05466">
    <property type="entry name" value="PBP2_LTTR_substrate"/>
    <property type="match status" value="1"/>
</dbReference>
<evidence type="ECO:0000256" key="6">
    <source>
        <dbReference type="SAM" id="MobiDB-lite"/>
    </source>
</evidence>
<dbReference type="PRINTS" id="PR00039">
    <property type="entry name" value="HTHLYSR"/>
</dbReference>
<sequence>MHLQFHQVRYFLALARTLNFTQAAKQCNVTQPALTKAVHKLEEELGGALIHRERRFTQLTELGKMVLPTLEQVFAAAEAVRLQARSYQKKTIARLKIGLSPSISAALITEVLWELTTTIPDLRFDLREADANGLVTMLLDGEINAALVGDAVELPERIDRWPLFEERYMLVLPREHIMARKSVIPLHDLHELIFLERVGCDVASRFVQACLVDHQGPRIVHSSDQEKHLQQMASAGFGAILAPEHAPRLPSLAAIPIEGDPVRCEVQLLAVAGRRYSPALDAFIKIARARDWTGALDTIRNASAPASNNDNIRKPDAQAASSLLESRLRADRSRDPRIIRSEDREARKVPQPHSVERR</sequence>
<dbReference type="SUPFAM" id="SSF53850">
    <property type="entry name" value="Periplasmic binding protein-like II"/>
    <property type="match status" value="1"/>
</dbReference>
<comment type="caution">
    <text evidence="8">The sequence shown here is derived from an EMBL/GenBank/DDBJ whole genome shotgun (WGS) entry which is preliminary data.</text>
</comment>
<gene>
    <name evidence="8" type="ORF">EAS61_32780</name>
</gene>
<dbReference type="InterPro" id="IPR036390">
    <property type="entry name" value="WH_DNA-bd_sf"/>
</dbReference>
<dbReference type="InterPro" id="IPR005119">
    <property type="entry name" value="LysR_subst-bd"/>
</dbReference>
<evidence type="ECO:0000256" key="5">
    <source>
        <dbReference type="ARBA" id="ARBA00023163"/>
    </source>
</evidence>
<accession>A0A4Q0QAV9</accession>
<dbReference type="GO" id="GO:0003677">
    <property type="term" value="F:DNA binding"/>
    <property type="evidence" value="ECO:0007669"/>
    <property type="project" value="UniProtKB-KW"/>
</dbReference>
<dbReference type="AlphaFoldDB" id="A0A4Q0QAV9"/>
<keyword evidence="5" id="KW-0804">Transcription</keyword>
<evidence type="ECO:0000256" key="2">
    <source>
        <dbReference type="ARBA" id="ARBA00009437"/>
    </source>
</evidence>
<dbReference type="EMBL" id="RKMK01000046">
    <property type="protein sequence ID" value="RXG86689.1"/>
    <property type="molecule type" value="Genomic_DNA"/>
</dbReference>
<dbReference type="PROSITE" id="PS50931">
    <property type="entry name" value="HTH_LYSR"/>
    <property type="match status" value="1"/>
</dbReference>
<dbReference type="PANTHER" id="PTHR30346">
    <property type="entry name" value="TRANSCRIPTIONAL DUAL REGULATOR HCAR-RELATED"/>
    <property type="match status" value="1"/>
</dbReference>
<dbReference type="Gene3D" id="3.40.190.290">
    <property type="match status" value="1"/>
</dbReference>
<dbReference type="FunFam" id="1.10.10.10:FF:000001">
    <property type="entry name" value="LysR family transcriptional regulator"/>
    <property type="match status" value="1"/>
</dbReference>
<protein>
    <submittedName>
        <fullName evidence="8">LysR family transcriptional regulator</fullName>
    </submittedName>
</protein>
<dbReference type="GO" id="GO:0003700">
    <property type="term" value="F:DNA-binding transcription factor activity"/>
    <property type="evidence" value="ECO:0007669"/>
    <property type="project" value="InterPro"/>
</dbReference>
<comment type="function">
    <text evidence="1">NodD regulates the expression of the nodABCFE genes which encode other nodulation proteins. NodD is also a negative regulator of its own expression. Binds flavonoids as inducers.</text>
</comment>
<dbReference type="Gene3D" id="1.10.10.10">
    <property type="entry name" value="Winged helix-like DNA-binding domain superfamily/Winged helix DNA-binding domain"/>
    <property type="match status" value="1"/>
</dbReference>